<evidence type="ECO:0000313" key="3">
    <source>
        <dbReference type="EMBL" id="MQT89429.1"/>
    </source>
</evidence>
<name>A0A0J6I9A4_9PSED</name>
<protein>
    <recommendedName>
        <fullName evidence="1">DUF5629 domain-containing protein</fullName>
    </recommendedName>
</protein>
<dbReference type="Pfam" id="PF18629">
    <property type="entry name" value="DUF5629"/>
    <property type="match status" value="2"/>
</dbReference>
<dbReference type="EMBL" id="WIWI01000022">
    <property type="protein sequence ID" value="MQT89429.1"/>
    <property type="molecule type" value="Genomic_DNA"/>
</dbReference>
<evidence type="ECO:0000259" key="1">
    <source>
        <dbReference type="Pfam" id="PF18629"/>
    </source>
</evidence>
<dbReference type="InterPro" id="IPR041081">
    <property type="entry name" value="DUF5629"/>
</dbReference>
<feature type="domain" description="DUF5629" evidence="1">
    <location>
        <begin position="10"/>
        <end position="34"/>
    </location>
</feature>
<dbReference type="Proteomes" id="UP000441404">
    <property type="component" value="Unassembled WGS sequence"/>
</dbReference>
<evidence type="ECO:0000313" key="4">
    <source>
        <dbReference type="Proteomes" id="UP000441404"/>
    </source>
</evidence>
<dbReference type="AlphaFoldDB" id="A0A0J6I9A4"/>
<feature type="domain" description="DUF5629" evidence="1">
    <location>
        <begin position="35"/>
        <end position="84"/>
    </location>
</feature>
<comment type="caution">
    <text evidence="2">The sequence shown here is derived from an EMBL/GenBank/DDBJ whole genome shotgun (WGS) entry which is preliminary data.</text>
</comment>
<dbReference type="Gene3D" id="2.30.29.190">
    <property type="match status" value="1"/>
</dbReference>
<dbReference type="EMBL" id="WIWJ01000024">
    <property type="protein sequence ID" value="MQT47937.1"/>
    <property type="molecule type" value="Genomic_DNA"/>
</dbReference>
<dbReference type="Proteomes" id="UP000489190">
    <property type="component" value="Unassembled WGS sequence"/>
</dbReference>
<evidence type="ECO:0000313" key="2">
    <source>
        <dbReference type="EMBL" id="MQT47937.1"/>
    </source>
</evidence>
<organism evidence="2 4">
    <name type="scientific">Pseudomonas helleri</name>
    <dbReference type="NCBI Taxonomy" id="1608996"/>
    <lineage>
        <taxon>Bacteria</taxon>
        <taxon>Pseudomonadati</taxon>
        <taxon>Pseudomonadota</taxon>
        <taxon>Gammaproteobacteria</taxon>
        <taxon>Pseudomonadales</taxon>
        <taxon>Pseudomonadaceae</taxon>
        <taxon>Pseudomonas</taxon>
    </lineage>
</organism>
<sequence length="100" mass="11087">MSDANQTLRAALETSDMLEIDGLHAFEFSLDDQGLLIEAMDGRARKRWSLTPEQVEAAVFDDNLQSWTLTGDASEHRLVCISAVCASNDDDDEDETHDEA</sequence>
<proteinExistence type="predicted"/>
<accession>A0A0J6I9A4</accession>
<evidence type="ECO:0000313" key="5">
    <source>
        <dbReference type="Proteomes" id="UP000489190"/>
    </source>
</evidence>
<reference evidence="4 5" key="1">
    <citation type="submission" date="2019-10" db="EMBL/GenBank/DDBJ databases">
        <title>Evaluation of single-gene subtyping targets for Pseudomonas.</title>
        <authorList>
            <person name="Reichler S.J."/>
            <person name="Orsi R.H."/>
            <person name="Wiedmann M."/>
            <person name="Martin N.H."/>
            <person name="Murphy S.I."/>
        </authorList>
    </citation>
    <scope>NUCLEOTIDE SEQUENCE [LARGE SCALE GENOMIC DNA]</scope>
    <source>
        <strain evidence="3 5">FSL R10-3254</strain>
        <strain evidence="2 4">FSL R10-3257</strain>
    </source>
</reference>
<gene>
    <name evidence="3" type="ORF">GHO39_09825</name>
    <name evidence="2" type="ORF">GHO40_14595</name>
</gene>
<dbReference type="OrthoDB" id="7013999at2"/>
<dbReference type="STRING" id="1608996.TU84_15120"/>
<dbReference type="RefSeq" id="WP_048370254.1">
    <property type="nucleotide sequence ID" value="NZ_JYLD01000008.1"/>
</dbReference>